<dbReference type="Proteomes" id="UP000051515">
    <property type="component" value="Unassembled WGS sequence"/>
</dbReference>
<evidence type="ECO:0000313" key="1">
    <source>
        <dbReference type="EMBL" id="KRK82243.1"/>
    </source>
</evidence>
<organism evidence="1 2">
    <name type="scientific">Companilactobacillus bobalius DSM 19674</name>
    <dbReference type="NCBI Taxonomy" id="1423788"/>
    <lineage>
        <taxon>Bacteria</taxon>
        <taxon>Bacillati</taxon>
        <taxon>Bacillota</taxon>
        <taxon>Bacilli</taxon>
        <taxon>Lactobacillales</taxon>
        <taxon>Lactobacillaceae</taxon>
        <taxon>Companilactobacillus</taxon>
        <taxon>Companilactobacillus bobalius</taxon>
    </lineage>
</organism>
<gene>
    <name evidence="1" type="ORF">FC78_GL002247</name>
</gene>
<comment type="caution">
    <text evidence="1">The sequence shown here is derived from an EMBL/GenBank/DDBJ whole genome shotgun (WGS) entry which is preliminary data.</text>
</comment>
<dbReference type="OrthoDB" id="2299230at2"/>
<dbReference type="RefSeq" id="WP_056953033.1">
    <property type="nucleotide sequence ID" value="NZ_AZDY01000038.1"/>
</dbReference>
<dbReference type="InterPro" id="IPR010982">
    <property type="entry name" value="Lambda_DNA-bd_dom_sf"/>
</dbReference>
<dbReference type="AlphaFoldDB" id="A0A0R1KKU0"/>
<name>A0A0R1KKU0_9LACO</name>
<dbReference type="GO" id="GO:0003677">
    <property type="term" value="F:DNA binding"/>
    <property type="evidence" value="ECO:0007669"/>
    <property type="project" value="InterPro"/>
</dbReference>
<keyword evidence="2" id="KW-1185">Reference proteome</keyword>
<evidence type="ECO:0000313" key="2">
    <source>
        <dbReference type="Proteomes" id="UP000051515"/>
    </source>
</evidence>
<dbReference type="PATRIC" id="fig|1423788.3.peg.2317"/>
<sequence length="78" mass="9143">MYSNQYLKAYFTLKNIKQSDIAKLLDKSTSTIRRKNDDLGFTQKEILLIHNKYNIPIQAFFYDADNDNTDNSTFPENS</sequence>
<proteinExistence type="predicted"/>
<accession>A0A0R1KKU0</accession>
<protein>
    <recommendedName>
        <fullName evidence="3">HTH cro/C1-type domain-containing protein</fullName>
    </recommendedName>
</protein>
<reference evidence="1 2" key="1">
    <citation type="journal article" date="2015" name="Genome Announc.">
        <title>Expanding the biotechnology potential of lactobacilli through comparative genomics of 213 strains and associated genera.</title>
        <authorList>
            <person name="Sun Z."/>
            <person name="Harris H.M."/>
            <person name="McCann A."/>
            <person name="Guo C."/>
            <person name="Argimon S."/>
            <person name="Zhang W."/>
            <person name="Yang X."/>
            <person name="Jeffery I.B."/>
            <person name="Cooney J.C."/>
            <person name="Kagawa T.F."/>
            <person name="Liu W."/>
            <person name="Song Y."/>
            <person name="Salvetti E."/>
            <person name="Wrobel A."/>
            <person name="Rasinkangas P."/>
            <person name="Parkhill J."/>
            <person name="Rea M.C."/>
            <person name="O'Sullivan O."/>
            <person name="Ritari J."/>
            <person name="Douillard F.P."/>
            <person name="Paul Ross R."/>
            <person name="Yang R."/>
            <person name="Briner A.E."/>
            <person name="Felis G.E."/>
            <person name="de Vos W.M."/>
            <person name="Barrangou R."/>
            <person name="Klaenhammer T.R."/>
            <person name="Caufield P.W."/>
            <person name="Cui Y."/>
            <person name="Zhang H."/>
            <person name="O'Toole P.W."/>
        </authorList>
    </citation>
    <scope>NUCLEOTIDE SEQUENCE [LARGE SCALE GENOMIC DNA]</scope>
    <source>
        <strain evidence="1 2">DSM 19674</strain>
    </source>
</reference>
<evidence type="ECO:0008006" key="3">
    <source>
        <dbReference type="Google" id="ProtNLM"/>
    </source>
</evidence>
<dbReference type="SUPFAM" id="SSF47413">
    <property type="entry name" value="lambda repressor-like DNA-binding domains"/>
    <property type="match status" value="1"/>
</dbReference>
<dbReference type="EMBL" id="AZDY01000038">
    <property type="protein sequence ID" value="KRK82243.1"/>
    <property type="molecule type" value="Genomic_DNA"/>
</dbReference>